<dbReference type="InterPro" id="IPR050640">
    <property type="entry name" value="Bact_2-comp_sensor_kinase"/>
</dbReference>
<accession>A0A9X1HXS0</accession>
<evidence type="ECO:0000313" key="4">
    <source>
        <dbReference type="Proteomes" id="UP001139199"/>
    </source>
</evidence>
<feature type="transmembrane region" description="Helical" evidence="1">
    <location>
        <begin position="7"/>
        <end position="24"/>
    </location>
</feature>
<dbReference type="PANTHER" id="PTHR34220">
    <property type="entry name" value="SENSOR HISTIDINE KINASE YPDA"/>
    <property type="match status" value="1"/>
</dbReference>
<protein>
    <submittedName>
        <fullName evidence="3">Sensor histidine kinase</fullName>
    </submittedName>
</protein>
<keyword evidence="4" id="KW-1185">Reference proteome</keyword>
<organism evidence="3 4">
    <name type="scientific">Neotamlana laminarinivorans</name>
    <dbReference type="NCBI Taxonomy" id="2883124"/>
    <lineage>
        <taxon>Bacteria</taxon>
        <taxon>Pseudomonadati</taxon>
        <taxon>Bacteroidota</taxon>
        <taxon>Flavobacteriia</taxon>
        <taxon>Flavobacteriales</taxon>
        <taxon>Flavobacteriaceae</taxon>
        <taxon>Neotamlana</taxon>
    </lineage>
</organism>
<dbReference type="PANTHER" id="PTHR34220:SF7">
    <property type="entry name" value="SENSOR HISTIDINE KINASE YPDA"/>
    <property type="match status" value="1"/>
</dbReference>
<keyword evidence="3" id="KW-0808">Transferase</keyword>
<gene>
    <name evidence="3" type="ORF">LG649_02670</name>
</gene>
<dbReference type="Gene3D" id="3.30.565.10">
    <property type="entry name" value="Histidine kinase-like ATPase, C-terminal domain"/>
    <property type="match status" value="1"/>
</dbReference>
<dbReference type="GO" id="GO:0016020">
    <property type="term" value="C:membrane"/>
    <property type="evidence" value="ECO:0007669"/>
    <property type="project" value="InterPro"/>
</dbReference>
<name>A0A9X1HXS0_9FLAO</name>
<reference evidence="3" key="1">
    <citation type="submission" date="2021-10" db="EMBL/GenBank/DDBJ databases">
        <title>Tamlana sargassums sp. nov., and Tamlana laminarinivorans sp. nov., two new bacteria isolated from the brown alga.</title>
        <authorList>
            <person name="Li J."/>
        </authorList>
    </citation>
    <scope>NUCLEOTIDE SEQUENCE</scope>
    <source>
        <strain evidence="3">PT2-4</strain>
    </source>
</reference>
<dbReference type="InterPro" id="IPR010559">
    <property type="entry name" value="Sig_transdc_His_kin_internal"/>
</dbReference>
<evidence type="ECO:0000313" key="3">
    <source>
        <dbReference type="EMBL" id="MCB4797731.1"/>
    </source>
</evidence>
<keyword evidence="1" id="KW-1133">Transmembrane helix</keyword>
<keyword evidence="1" id="KW-0812">Transmembrane</keyword>
<feature type="transmembrane region" description="Helical" evidence="1">
    <location>
        <begin position="114"/>
        <end position="137"/>
    </location>
</feature>
<proteinExistence type="predicted"/>
<feature type="domain" description="Signal transduction histidine kinase internal region" evidence="2">
    <location>
        <begin position="155"/>
        <end position="230"/>
    </location>
</feature>
<evidence type="ECO:0000259" key="2">
    <source>
        <dbReference type="Pfam" id="PF06580"/>
    </source>
</evidence>
<feature type="transmembrane region" description="Helical" evidence="1">
    <location>
        <begin position="36"/>
        <end position="58"/>
    </location>
</feature>
<dbReference type="GO" id="GO:0000155">
    <property type="term" value="F:phosphorelay sensor kinase activity"/>
    <property type="evidence" value="ECO:0007669"/>
    <property type="project" value="InterPro"/>
</dbReference>
<comment type="caution">
    <text evidence="3">The sequence shown here is derived from an EMBL/GenBank/DDBJ whole genome shotgun (WGS) entry which is preliminary data.</text>
</comment>
<dbReference type="Pfam" id="PF06580">
    <property type="entry name" value="His_kinase"/>
    <property type="match status" value="1"/>
</dbReference>
<dbReference type="RefSeq" id="WP_226540615.1">
    <property type="nucleotide sequence ID" value="NZ_JAJAPW010000001.1"/>
</dbReference>
<sequence length="342" mass="39670">MNKFKRLILEVLLWLLIGIIIWLNQGTTDAILTENLIVLIFQAFLIFTVIYFTASNLLFNKKYTLFIVSSVILITVSVIALSYINPLFIDPYQPEFDFNFRPPPNDGKHPPTHVLIQVLILSISYLFATAIEVFIYLKDRERETMEAKNVNLDNELKLLKSQINPHFLFNALNNIYALSAIDANRTQQSITYLSDMLRYVLYECENDFVPIKKEITYIENYLQLFSLKSSKKHPIHKHFNVENNDLKIAPMLFIPFIENALKHGNIEKIKDVFINIKLEAKNNVVNFEIENSKPKTVAQKDSVGGIGIENVKKRLHILYPKKHKLVITETETVFKINLNLEL</sequence>
<evidence type="ECO:0000256" key="1">
    <source>
        <dbReference type="SAM" id="Phobius"/>
    </source>
</evidence>
<dbReference type="Proteomes" id="UP001139199">
    <property type="component" value="Unassembled WGS sequence"/>
</dbReference>
<keyword evidence="3" id="KW-0418">Kinase</keyword>
<dbReference type="AlphaFoldDB" id="A0A9X1HXS0"/>
<dbReference type="InterPro" id="IPR036890">
    <property type="entry name" value="HATPase_C_sf"/>
</dbReference>
<feature type="transmembrane region" description="Helical" evidence="1">
    <location>
        <begin position="65"/>
        <end position="84"/>
    </location>
</feature>
<dbReference type="EMBL" id="JAJAPW010000001">
    <property type="protein sequence ID" value="MCB4797731.1"/>
    <property type="molecule type" value="Genomic_DNA"/>
</dbReference>
<keyword evidence="1" id="KW-0472">Membrane</keyword>